<reference evidence="3" key="1">
    <citation type="submission" date="2023-08" db="EMBL/GenBank/DDBJ databases">
        <title>A de novo genome assembly of Solanum verrucosum Schlechtendal, a Mexican diploid species geographically isolated from the other diploid A-genome species in potato relatives.</title>
        <authorList>
            <person name="Hosaka K."/>
        </authorList>
    </citation>
    <scope>NUCLEOTIDE SEQUENCE</scope>
    <source>
        <tissue evidence="3">Young leaves</tissue>
    </source>
</reference>
<evidence type="ECO:0000259" key="1">
    <source>
        <dbReference type="Pfam" id="PF00078"/>
    </source>
</evidence>
<evidence type="ECO:0000313" key="3">
    <source>
        <dbReference type="EMBL" id="WMV30576.1"/>
    </source>
</evidence>
<accession>A0AAF0TSA0</accession>
<dbReference type="Proteomes" id="UP001234989">
    <property type="component" value="Chromosome 5"/>
</dbReference>
<dbReference type="Pfam" id="PF00078">
    <property type="entry name" value="RVT_1"/>
    <property type="match status" value="1"/>
</dbReference>
<proteinExistence type="predicted"/>
<dbReference type="InterPro" id="IPR036397">
    <property type="entry name" value="RNaseH_sf"/>
</dbReference>
<dbReference type="InterPro" id="IPR000477">
    <property type="entry name" value="RT_dom"/>
</dbReference>
<evidence type="ECO:0000313" key="4">
    <source>
        <dbReference type="Proteomes" id="UP001234989"/>
    </source>
</evidence>
<sequence length="514" mass="59239">MRFFHSIVKGIRKKLKLHKIQNNQGNWLEEEEEIAAEAVNFYHSQFLQERDATEFSLLGSIPEIISEADNTILCRQPTLEEIKRAVFNLNGVSTSGPDGLSGAFYQCCWDIVGTDIFRMVQEFFREVLSRGLNALFDDDQFMGYGLPKWSAKLNHLAYADDTIIFASTNSYSLKRIVSILQEYEVQSGQKVNKEKSAFYLHQSASSIEKQLVEECTGKSKHWAAWVDVCLPKKEGGLGFRSMFDISKAMYAKLWWRFRIQNTLWANFMWNKYCKKHIPTLVQWKDGSQLWKNMLQNRDDIEKFIWWEPKGGTSTICKRNYGTLILKGEIANKVWQYFSSAAGILGPWIQLKQSIKKWWDVQGNTRQKMVALFDVFRPRFVSKWVKSHPPPSGWLKCNTDGASRGNPRPCAAAFCIKNHEGDLVIAKGVRIPDSTDLVVEAIAIKEGLQCCLENNFPNIIIETDLLALVHMLKGEWEIPWNVTMEVNSINRLRNSIIYTSLDPHEIYEEKAEHKD</sequence>
<protein>
    <submittedName>
        <fullName evidence="3">Uncharacterized protein</fullName>
    </submittedName>
</protein>
<dbReference type="InterPro" id="IPR002156">
    <property type="entry name" value="RNaseH_domain"/>
</dbReference>
<dbReference type="CDD" id="cd06222">
    <property type="entry name" value="RNase_H_like"/>
    <property type="match status" value="1"/>
</dbReference>
<dbReference type="Pfam" id="PF13456">
    <property type="entry name" value="RVT_3"/>
    <property type="match status" value="1"/>
</dbReference>
<gene>
    <name evidence="3" type="ORF">MTR67_023961</name>
</gene>
<feature type="domain" description="Reverse transcriptase" evidence="1">
    <location>
        <begin position="144"/>
        <end position="201"/>
    </location>
</feature>
<dbReference type="EMBL" id="CP133616">
    <property type="protein sequence ID" value="WMV30576.1"/>
    <property type="molecule type" value="Genomic_DNA"/>
</dbReference>
<dbReference type="InterPro" id="IPR044730">
    <property type="entry name" value="RNase_H-like_dom_plant"/>
</dbReference>
<organism evidence="3 4">
    <name type="scientific">Solanum verrucosum</name>
    <dbReference type="NCBI Taxonomy" id="315347"/>
    <lineage>
        <taxon>Eukaryota</taxon>
        <taxon>Viridiplantae</taxon>
        <taxon>Streptophyta</taxon>
        <taxon>Embryophyta</taxon>
        <taxon>Tracheophyta</taxon>
        <taxon>Spermatophyta</taxon>
        <taxon>Magnoliopsida</taxon>
        <taxon>eudicotyledons</taxon>
        <taxon>Gunneridae</taxon>
        <taxon>Pentapetalae</taxon>
        <taxon>asterids</taxon>
        <taxon>lamiids</taxon>
        <taxon>Solanales</taxon>
        <taxon>Solanaceae</taxon>
        <taxon>Solanoideae</taxon>
        <taxon>Solaneae</taxon>
        <taxon>Solanum</taxon>
    </lineage>
</organism>
<dbReference type="PANTHER" id="PTHR47723:SF24">
    <property type="entry name" value="RNASE H TYPE-1 DOMAIN-CONTAINING PROTEIN"/>
    <property type="match status" value="1"/>
</dbReference>
<dbReference type="Gene3D" id="3.30.420.10">
    <property type="entry name" value="Ribonuclease H-like superfamily/Ribonuclease H"/>
    <property type="match status" value="1"/>
</dbReference>
<name>A0AAF0TSA0_SOLVR</name>
<dbReference type="GO" id="GO:0004523">
    <property type="term" value="F:RNA-DNA hybrid ribonuclease activity"/>
    <property type="evidence" value="ECO:0007669"/>
    <property type="project" value="InterPro"/>
</dbReference>
<keyword evidence="4" id="KW-1185">Reference proteome</keyword>
<feature type="domain" description="RNase H type-1" evidence="2">
    <location>
        <begin position="397"/>
        <end position="490"/>
    </location>
</feature>
<dbReference type="AlphaFoldDB" id="A0AAF0TSA0"/>
<dbReference type="InterPro" id="IPR053151">
    <property type="entry name" value="RNase_H-like"/>
</dbReference>
<dbReference type="PANTHER" id="PTHR47723">
    <property type="entry name" value="OS05G0353850 PROTEIN"/>
    <property type="match status" value="1"/>
</dbReference>
<evidence type="ECO:0000259" key="2">
    <source>
        <dbReference type="Pfam" id="PF13456"/>
    </source>
</evidence>
<dbReference type="InterPro" id="IPR012337">
    <property type="entry name" value="RNaseH-like_sf"/>
</dbReference>
<dbReference type="SUPFAM" id="SSF53098">
    <property type="entry name" value="Ribonuclease H-like"/>
    <property type="match status" value="1"/>
</dbReference>
<dbReference type="GO" id="GO:0003676">
    <property type="term" value="F:nucleic acid binding"/>
    <property type="evidence" value="ECO:0007669"/>
    <property type="project" value="InterPro"/>
</dbReference>